<reference evidence="3" key="1">
    <citation type="journal article" date="2019" name="Int. J. Syst. Evol. Microbiol.">
        <title>The Global Catalogue of Microorganisms (GCM) 10K type strain sequencing project: providing services to taxonomists for standard genome sequencing and annotation.</title>
        <authorList>
            <consortium name="The Broad Institute Genomics Platform"/>
            <consortium name="The Broad Institute Genome Sequencing Center for Infectious Disease"/>
            <person name="Wu L."/>
            <person name="Ma J."/>
        </authorList>
    </citation>
    <scope>NUCLEOTIDE SEQUENCE [LARGE SCALE GENOMIC DNA]</scope>
    <source>
        <strain evidence="3">JCM 17329</strain>
    </source>
</reference>
<dbReference type="RefSeq" id="WP_344964967.1">
    <property type="nucleotide sequence ID" value="NZ_BAABDS010000036.1"/>
</dbReference>
<dbReference type="InterPro" id="IPR000073">
    <property type="entry name" value="AB_hydrolase_1"/>
</dbReference>
<dbReference type="EMBL" id="BAABDS010000036">
    <property type="protein sequence ID" value="GAA3714805.1"/>
    <property type="molecule type" value="Genomic_DNA"/>
</dbReference>
<dbReference type="PANTHER" id="PTHR43798">
    <property type="entry name" value="MONOACYLGLYCEROL LIPASE"/>
    <property type="match status" value="1"/>
</dbReference>
<sequence length="260" mass="27345">MSFLEINGRAVGYRLLGDPALPLVVLAHPLGMSQAVWDELLPILLPHYRVLSWDLPGHGSSAAWNGNEITPAALAAEALALAEVAGAERFHFVGTSIGGVIGQQLLSAHAERLLSATLTNTGAVIGTPEAWQTRAAAVREQGLAIMAADIVPRWFGPNACEAQPALLKGWSTIMGRGDANSYALLCEMLGACDFSDRLGEPGVPLLLVGGRDDVATPPESLEHLACCAEAGEPVILDKVGHVPSVEVPARFAELLLKRVS</sequence>
<name>A0ABP7E630_9GAMM</name>
<protein>
    <recommendedName>
        <fullName evidence="1">AB hydrolase-1 domain-containing protein</fullName>
    </recommendedName>
</protein>
<dbReference type="InterPro" id="IPR050266">
    <property type="entry name" value="AB_hydrolase_sf"/>
</dbReference>
<dbReference type="InterPro" id="IPR029058">
    <property type="entry name" value="AB_hydrolase_fold"/>
</dbReference>
<organism evidence="2 3">
    <name type="scientific">Oceanisphaera sediminis</name>
    <dbReference type="NCBI Taxonomy" id="981381"/>
    <lineage>
        <taxon>Bacteria</taxon>
        <taxon>Pseudomonadati</taxon>
        <taxon>Pseudomonadota</taxon>
        <taxon>Gammaproteobacteria</taxon>
        <taxon>Aeromonadales</taxon>
        <taxon>Aeromonadaceae</taxon>
        <taxon>Oceanisphaera</taxon>
    </lineage>
</organism>
<dbReference type="Gene3D" id="3.40.50.1820">
    <property type="entry name" value="alpha/beta hydrolase"/>
    <property type="match status" value="1"/>
</dbReference>
<evidence type="ECO:0000313" key="3">
    <source>
        <dbReference type="Proteomes" id="UP001501479"/>
    </source>
</evidence>
<evidence type="ECO:0000259" key="1">
    <source>
        <dbReference type="Pfam" id="PF12697"/>
    </source>
</evidence>
<dbReference type="Pfam" id="PF12697">
    <property type="entry name" value="Abhydrolase_6"/>
    <property type="match status" value="1"/>
</dbReference>
<evidence type="ECO:0000313" key="2">
    <source>
        <dbReference type="EMBL" id="GAA3714805.1"/>
    </source>
</evidence>
<dbReference type="Proteomes" id="UP001501479">
    <property type="component" value="Unassembled WGS sequence"/>
</dbReference>
<gene>
    <name evidence="2" type="ORF">GCM10022421_22860</name>
</gene>
<dbReference type="PRINTS" id="PR00111">
    <property type="entry name" value="ABHYDROLASE"/>
</dbReference>
<accession>A0ABP7E630</accession>
<dbReference type="SUPFAM" id="SSF53474">
    <property type="entry name" value="alpha/beta-Hydrolases"/>
    <property type="match status" value="1"/>
</dbReference>
<dbReference type="PANTHER" id="PTHR43798:SF33">
    <property type="entry name" value="HYDROLASE, PUTATIVE (AFU_ORTHOLOGUE AFUA_2G14860)-RELATED"/>
    <property type="match status" value="1"/>
</dbReference>
<feature type="domain" description="AB hydrolase-1" evidence="1">
    <location>
        <begin position="24"/>
        <end position="253"/>
    </location>
</feature>
<proteinExistence type="predicted"/>
<keyword evidence="3" id="KW-1185">Reference proteome</keyword>
<comment type="caution">
    <text evidence="2">The sequence shown here is derived from an EMBL/GenBank/DDBJ whole genome shotgun (WGS) entry which is preliminary data.</text>
</comment>